<keyword evidence="9" id="KW-1185">Reference proteome</keyword>
<dbReference type="PROSITE" id="PS50089">
    <property type="entry name" value="ZF_RING_2"/>
    <property type="match status" value="1"/>
</dbReference>
<dbReference type="SMART" id="SM00184">
    <property type="entry name" value="RING"/>
    <property type="match status" value="1"/>
</dbReference>
<evidence type="ECO:0000256" key="1">
    <source>
        <dbReference type="ARBA" id="ARBA00022723"/>
    </source>
</evidence>
<accession>A0A023BAT6</accession>
<evidence type="ECO:0000256" key="2">
    <source>
        <dbReference type="ARBA" id="ARBA00022771"/>
    </source>
</evidence>
<dbReference type="InterPro" id="IPR017907">
    <property type="entry name" value="Znf_RING_CS"/>
</dbReference>
<evidence type="ECO:0000313" key="9">
    <source>
        <dbReference type="Proteomes" id="UP000019763"/>
    </source>
</evidence>
<feature type="compositionally biased region" description="Polar residues" evidence="5">
    <location>
        <begin position="83"/>
        <end position="98"/>
    </location>
</feature>
<dbReference type="GeneID" id="22911341"/>
<comment type="caution">
    <text evidence="8">The sequence shown here is derived from an EMBL/GenBank/DDBJ whole genome shotgun (WGS) entry which is preliminary data.</text>
</comment>
<keyword evidence="1" id="KW-0479">Metal-binding</keyword>
<dbReference type="AlphaFoldDB" id="A0A023BAT6"/>
<keyword evidence="6" id="KW-1133">Transmembrane helix</keyword>
<keyword evidence="6" id="KW-0812">Transmembrane</keyword>
<gene>
    <name evidence="8" type="ORF">GNI_033850</name>
</gene>
<dbReference type="InterPro" id="IPR013083">
    <property type="entry name" value="Znf_RING/FYVE/PHD"/>
</dbReference>
<protein>
    <submittedName>
        <fullName evidence="8">RING finger protein</fullName>
    </submittedName>
</protein>
<dbReference type="InterPro" id="IPR001841">
    <property type="entry name" value="Znf_RING"/>
</dbReference>
<evidence type="ECO:0000256" key="4">
    <source>
        <dbReference type="PROSITE-ProRule" id="PRU00175"/>
    </source>
</evidence>
<dbReference type="SUPFAM" id="SSF57850">
    <property type="entry name" value="RING/U-box"/>
    <property type="match status" value="1"/>
</dbReference>
<organism evidence="8 9">
    <name type="scientific">Gregarina niphandrodes</name>
    <name type="common">Septate eugregarine</name>
    <dbReference type="NCBI Taxonomy" id="110365"/>
    <lineage>
        <taxon>Eukaryota</taxon>
        <taxon>Sar</taxon>
        <taxon>Alveolata</taxon>
        <taxon>Apicomplexa</taxon>
        <taxon>Conoidasida</taxon>
        <taxon>Gregarinasina</taxon>
        <taxon>Eugregarinorida</taxon>
        <taxon>Gregarinidae</taxon>
        <taxon>Gregarina</taxon>
    </lineage>
</organism>
<evidence type="ECO:0000259" key="7">
    <source>
        <dbReference type="PROSITE" id="PS50089"/>
    </source>
</evidence>
<dbReference type="PANTHER" id="PTHR47156">
    <property type="entry name" value="PROTEIN CBG20824"/>
    <property type="match status" value="1"/>
</dbReference>
<dbReference type="Proteomes" id="UP000019763">
    <property type="component" value="Unassembled WGS sequence"/>
</dbReference>
<evidence type="ECO:0000256" key="6">
    <source>
        <dbReference type="SAM" id="Phobius"/>
    </source>
</evidence>
<feature type="domain" description="RING-type" evidence="7">
    <location>
        <begin position="4"/>
        <end position="49"/>
    </location>
</feature>
<dbReference type="VEuPathDB" id="CryptoDB:GNI_033850"/>
<dbReference type="RefSeq" id="XP_011129221.1">
    <property type="nucleotide sequence ID" value="XM_011130919.1"/>
</dbReference>
<dbReference type="PROSITE" id="PS00518">
    <property type="entry name" value="ZF_RING_1"/>
    <property type="match status" value="1"/>
</dbReference>
<feature type="transmembrane region" description="Helical" evidence="6">
    <location>
        <begin position="144"/>
        <end position="162"/>
    </location>
</feature>
<feature type="region of interest" description="Disordered" evidence="5">
    <location>
        <begin position="83"/>
        <end position="103"/>
    </location>
</feature>
<sequence length="165" mass="19432">MFKCPICYETYRPGDRTYARLLGSCGHDLCEKCLQELVENESAKCPTCRKRLFDDKDTWRALKRNRILEEQFVNERFPRLFTLSSGRTEPNGATSDDTAPTEDDRTYHLEQVPSHELLRELFRRGKNRIELFWLNTPKDQKTQALALCQGIPLLIITIWFISRYL</sequence>
<dbReference type="EMBL" id="AFNH02000260">
    <property type="protein sequence ID" value="EZG78630.1"/>
    <property type="molecule type" value="Genomic_DNA"/>
</dbReference>
<keyword evidence="6" id="KW-0472">Membrane</keyword>
<dbReference type="GO" id="GO:0008270">
    <property type="term" value="F:zinc ion binding"/>
    <property type="evidence" value="ECO:0007669"/>
    <property type="project" value="UniProtKB-KW"/>
</dbReference>
<keyword evidence="3" id="KW-0862">Zinc</keyword>
<reference evidence="8" key="1">
    <citation type="submission" date="2013-12" db="EMBL/GenBank/DDBJ databases">
        <authorList>
            <person name="Omoto C.K."/>
            <person name="Sibley D."/>
            <person name="Venepally P."/>
            <person name="Hadjithomas M."/>
            <person name="Karamycheva S."/>
            <person name="Brunk B."/>
            <person name="Roos D."/>
            <person name="Caler E."/>
            <person name="Lorenzi H."/>
        </authorList>
    </citation>
    <scope>NUCLEOTIDE SEQUENCE</scope>
</reference>
<evidence type="ECO:0000313" key="8">
    <source>
        <dbReference type="EMBL" id="EZG78630.1"/>
    </source>
</evidence>
<dbReference type="InterPro" id="IPR052667">
    <property type="entry name" value="E3_ubiquitin-ligase_RING"/>
</dbReference>
<dbReference type="OrthoDB" id="6105938at2759"/>
<dbReference type="Gene3D" id="3.30.40.10">
    <property type="entry name" value="Zinc/RING finger domain, C3HC4 (zinc finger)"/>
    <property type="match status" value="1"/>
</dbReference>
<evidence type="ECO:0000256" key="3">
    <source>
        <dbReference type="ARBA" id="ARBA00022833"/>
    </source>
</evidence>
<dbReference type="CDD" id="cd16564">
    <property type="entry name" value="RING-HC_RNF222"/>
    <property type="match status" value="1"/>
</dbReference>
<name>A0A023BAT6_GRENI</name>
<keyword evidence="2 4" id="KW-0863">Zinc-finger</keyword>
<dbReference type="Pfam" id="PF14634">
    <property type="entry name" value="zf-RING_5"/>
    <property type="match status" value="1"/>
</dbReference>
<evidence type="ECO:0000256" key="5">
    <source>
        <dbReference type="SAM" id="MobiDB-lite"/>
    </source>
</evidence>
<proteinExistence type="predicted"/>
<dbReference type="PANTHER" id="PTHR47156:SF10">
    <property type="entry name" value="E3 UBIQUITIN-PROTEIN LIGASE TRIM-21-RELATED"/>
    <property type="match status" value="1"/>
</dbReference>